<organism evidence="2 3">
    <name type="scientific">Populus alba x Populus x berolinensis</name>
    <dbReference type="NCBI Taxonomy" id="444605"/>
    <lineage>
        <taxon>Eukaryota</taxon>
        <taxon>Viridiplantae</taxon>
        <taxon>Streptophyta</taxon>
        <taxon>Embryophyta</taxon>
        <taxon>Tracheophyta</taxon>
        <taxon>Spermatophyta</taxon>
        <taxon>Magnoliopsida</taxon>
        <taxon>eudicotyledons</taxon>
        <taxon>Gunneridae</taxon>
        <taxon>Pentapetalae</taxon>
        <taxon>rosids</taxon>
        <taxon>fabids</taxon>
        <taxon>Malpighiales</taxon>
        <taxon>Salicaceae</taxon>
        <taxon>Saliceae</taxon>
        <taxon>Populus</taxon>
    </lineage>
</organism>
<dbReference type="Proteomes" id="UP001164929">
    <property type="component" value="Chromosome 4"/>
</dbReference>
<keyword evidence="3" id="KW-1185">Reference proteome</keyword>
<comment type="caution">
    <text evidence="2">The sequence shown here is derived from an EMBL/GenBank/DDBJ whole genome shotgun (WGS) entry which is preliminary data.</text>
</comment>
<dbReference type="EMBL" id="JAQIZT010000004">
    <property type="protein sequence ID" value="KAJ7002277.1"/>
    <property type="molecule type" value="Genomic_DNA"/>
</dbReference>
<gene>
    <name evidence="2" type="ORF">NC653_012357</name>
</gene>
<sequence length="68" mass="7993">MYTNYHQTRPVPRNKTKTDRQQGKRHLRSWSCIKTSEKVYTSDLQYSSVLGVSICLRSIERMIDDGDN</sequence>
<proteinExistence type="predicted"/>
<reference evidence="2 3" key="1">
    <citation type="journal article" date="2023" name="Mol. Ecol. Resour.">
        <title>Chromosome-level genome assembly of a triploid poplar Populus alba 'Berolinensis'.</title>
        <authorList>
            <person name="Chen S."/>
            <person name="Yu Y."/>
            <person name="Wang X."/>
            <person name="Wang S."/>
            <person name="Zhang T."/>
            <person name="Zhou Y."/>
            <person name="He R."/>
            <person name="Meng N."/>
            <person name="Wang Y."/>
            <person name="Liu W."/>
            <person name="Liu Z."/>
            <person name="Liu J."/>
            <person name="Guo Q."/>
            <person name="Huang H."/>
            <person name="Sederoff R.R."/>
            <person name="Wang G."/>
            <person name="Qu G."/>
            <person name="Chen S."/>
        </authorList>
    </citation>
    <scope>NUCLEOTIDE SEQUENCE [LARGE SCALE GENOMIC DNA]</scope>
    <source>
        <strain evidence="2">SC-2020</strain>
    </source>
</reference>
<name>A0AAD6R5Y4_9ROSI</name>
<protein>
    <submittedName>
        <fullName evidence="2">Uncharacterized protein</fullName>
    </submittedName>
</protein>
<feature type="region of interest" description="Disordered" evidence="1">
    <location>
        <begin position="1"/>
        <end position="26"/>
    </location>
</feature>
<evidence type="ECO:0000313" key="3">
    <source>
        <dbReference type="Proteomes" id="UP001164929"/>
    </source>
</evidence>
<dbReference type="AlphaFoldDB" id="A0AAD6R5Y4"/>
<accession>A0AAD6R5Y4</accession>
<evidence type="ECO:0000256" key="1">
    <source>
        <dbReference type="SAM" id="MobiDB-lite"/>
    </source>
</evidence>
<evidence type="ECO:0000313" key="2">
    <source>
        <dbReference type="EMBL" id="KAJ7002277.1"/>
    </source>
</evidence>